<dbReference type="Proteomes" id="UP001432014">
    <property type="component" value="Chromosome"/>
</dbReference>
<dbReference type="Pfam" id="PF03703">
    <property type="entry name" value="bPH_2"/>
    <property type="match status" value="1"/>
</dbReference>
<keyword evidence="2" id="KW-0812">Transmembrane</keyword>
<dbReference type="PANTHER" id="PTHR34473">
    <property type="entry name" value="UPF0699 TRANSMEMBRANE PROTEIN YDBS"/>
    <property type="match status" value="1"/>
</dbReference>
<dbReference type="EMBL" id="CP108482">
    <property type="protein sequence ID" value="WUS59026.1"/>
    <property type="molecule type" value="Genomic_DNA"/>
</dbReference>
<protein>
    <submittedName>
        <fullName evidence="4">PH domain-containing protein</fullName>
    </submittedName>
</protein>
<feature type="compositionally biased region" description="Basic and acidic residues" evidence="1">
    <location>
        <begin position="163"/>
        <end position="172"/>
    </location>
</feature>
<feature type="transmembrane region" description="Helical" evidence="2">
    <location>
        <begin position="28"/>
        <end position="51"/>
    </location>
</feature>
<evidence type="ECO:0000256" key="2">
    <source>
        <dbReference type="SAM" id="Phobius"/>
    </source>
</evidence>
<keyword evidence="2" id="KW-1133">Transmembrane helix</keyword>
<sequence length="195" mass="20616">MPAEPAPTLRPPSHRVDRRARRWWTAQALLTVSGPMLLTALALGVLALLFFPGALRWLGPLLLGALVAPALVYAVAMPRGRYAVQAWELGAHAVHTAHGWLWQRARIAPLSKVQTVDTVRGPVQRRYGLATVIVTTASTAGSIRIAGLADADAEELARRITEAARADGERRAGGPTGARADRPGAAVPARPGGAL</sequence>
<name>A0ABZ1WDS6_9ACTN</name>
<evidence type="ECO:0000313" key="4">
    <source>
        <dbReference type="EMBL" id="WUS59026.1"/>
    </source>
</evidence>
<organism evidence="4 5">
    <name type="scientific">Kitasatospora herbaricolor</name>
    <dbReference type="NCBI Taxonomy" id="68217"/>
    <lineage>
        <taxon>Bacteria</taxon>
        <taxon>Bacillati</taxon>
        <taxon>Actinomycetota</taxon>
        <taxon>Actinomycetes</taxon>
        <taxon>Kitasatosporales</taxon>
        <taxon>Streptomycetaceae</taxon>
        <taxon>Kitasatospora</taxon>
    </lineage>
</organism>
<dbReference type="PANTHER" id="PTHR34473:SF3">
    <property type="entry name" value="TRANSMEMBRANE PROTEIN-RELATED"/>
    <property type="match status" value="1"/>
</dbReference>
<feature type="transmembrane region" description="Helical" evidence="2">
    <location>
        <begin position="57"/>
        <end position="76"/>
    </location>
</feature>
<feature type="region of interest" description="Disordered" evidence="1">
    <location>
        <begin position="163"/>
        <end position="195"/>
    </location>
</feature>
<proteinExistence type="predicted"/>
<keyword evidence="2" id="KW-0472">Membrane</keyword>
<feature type="compositionally biased region" description="Low complexity" evidence="1">
    <location>
        <begin position="183"/>
        <end position="195"/>
    </location>
</feature>
<evidence type="ECO:0000259" key="3">
    <source>
        <dbReference type="Pfam" id="PF03703"/>
    </source>
</evidence>
<keyword evidence="5" id="KW-1185">Reference proteome</keyword>
<evidence type="ECO:0000313" key="5">
    <source>
        <dbReference type="Proteomes" id="UP001432014"/>
    </source>
</evidence>
<feature type="domain" description="YdbS-like PH" evidence="3">
    <location>
        <begin position="87"/>
        <end position="160"/>
    </location>
</feature>
<dbReference type="InterPro" id="IPR005182">
    <property type="entry name" value="YdbS-like_PH"/>
</dbReference>
<reference evidence="4 5" key="1">
    <citation type="submission" date="2022-10" db="EMBL/GenBank/DDBJ databases">
        <title>The complete genomes of actinobacterial strains from the NBC collection.</title>
        <authorList>
            <person name="Joergensen T.S."/>
            <person name="Alvarez Arevalo M."/>
            <person name="Sterndorff E.B."/>
            <person name="Faurdal D."/>
            <person name="Vuksanovic O."/>
            <person name="Mourched A.-S."/>
            <person name="Charusanti P."/>
            <person name="Shaw S."/>
            <person name="Blin K."/>
            <person name="Weber T."/>
        </authorList>
    </citation>
    <scope>NUCLEOTIDE SEQUENCE [LARGE SCALE GENOMIC DNA]</scope>
    <source>
        <strain evidence="4 5">NBC_01247</strain>
    </source>
</reference>
<accession>A0ABZ1WDS6</accession>
<gene>
    <name evidence="4" type="ORF">OG469_28110</name>
</gene>
<evidence type="ECO:0000256" key="1">
    <source>
        <dbReference type="SAM" id="MobiDB-lite"/>
    </source>
</evidence>
<dbReference type="RefSeq" id="WP_329494838.1">
    <property type="nucleotide sequence ID" value="NZ_CP108460.1"/>
</dbReference>